<keyword evidence="5 10" id="KW-0479">Metal-binding</keyword>
<dbReference type="Pfam" id="PF00067">
    <property type="entry name" value="p450"/>
    <property type="match status" value="1"/>
</dbReference>
<dbReference type="GO" id="GO:0016705">
    <property type="term" value="F:oxidoreductase activity, acting on paired donors, with incorporation or reduction of molecular oxygen"/>
    <property type="evidence" value="ECO:0007669"/>
    <property type="project" value="InterPro"/>
</dbReference>
<comment type="cofactor">
    <cofactor evidence="1 10">
        <name>heme</name>
        <dbReference type="ChEBI" id="CHEBI:30413"/>
    </cofactor>
</comment>
<keyword evidence="7 10" id="KW-0408">Iron</keyword>
<evidence type="ECO:0000256" key="11">
    <source>
        <dbReference type="RuleBase" id="RU000461"/>
    </source>
</evidence>
<dbReference type="InterPro" id="IPR036396">
    <property type="entry name" value="Cyt_P450_sf"/>
</dbReference>
<dbReference type="PANTHER" id="PTHR24304">
    <property type="entry name" value="CYTOCHROME P450 FAMILY 7"/>
    <property type="match status" value="1"/>
</dbReference>
<evidence type="ECO:0000256" key="6">
    <source>
        <dbReference type="ARBA" id="ARBA00023002"/>
    </source>
</evidence>
<dbReference type="CDD" id="cd11042">
    <property type="entry name" value="CYP51-like"/>
    <property type="match status" value="1"/>
</dbReference>
<sequence length="571" mass="64566">MSLATNYSEPWAGYLVQAQEQIVSASLPRLALLFVINIPIIAVVLNVLYQLVRNNHVGDNAGVASATTVMLTTLQQLPRDPSLPPVVFHWIPWFGSAAQYGQDPVEFFASCREKYGNVFTFVLLGKRVTVTLGPKGNDFVFGGKHTVVAAEEVYSSLTTPVFGSDVVYDCPNEVLMEQKKFVKVSLTTDKFREYIGMVDDEVTQYMDNEPPFRVFQTGSTTEWGSFSVYKTLAEMTILTASRTLQGKEIRDSMSKGFADLYHDLDHGFTPLHWMFTNLPLPSYWKRDDAQRKMTDFYLGIMNKRREGNPDDYDDVMSSLMRQTYRDGRSVPDHEIAHMMIALLMAGQHTSSSSTSWVLLHLADRPDIAELLYQEQVEHFGISGGDFREMTYEDMKDLPILDAVIRETLRMHSPIHSIMRYVRSDIPIPSSLAAPSEDNVYVVPKGYTVLASPAHSQLDPLLWKDANVWDPNRWLDKVGFAAQARKEYDESSQVDFGFGLVSKGTGSPYLPFGAGRHRCIGEQFAMLQIGAIVSTMVRKVEMRFEGPFPKPDYTSMMVTPLQPCDILYRRRK</sequence>
<dbReference type="GO" id="GO:0016020">
    <property type="term" value="C:membrane"/>
    <property type="evidence" value="ECO:0007669"/>
    <property type="project" value="UniProtKB-SubCell"/>
</dbReference>
<dbReference type="PRINTS" id="PR00465">
    <property type="entry name" value="EP450IV"/>
</dbReference>
<feature type="transmembrane region" description="Helical" evidence="12">
    <location>
        <begin position="30"/>
        <end position="49"/>
    </location>
</feature>
<evidence type="ECO:0000313" key="13">
    <source>
        <dbReference type="EMBL" id="TFY67694.1"/>
    </source>
</evidence>
<gene>
    <name evidence="13" type="ORF">EVJ58_g1452</name>
</gene>
<keyword evidence="12" id="KW-1133">Transmembrane helix</keyword>
<evidence type="ECO:0000256" key="1">
    <source>
        <dbReference type="ARBA" id="ARBA00001971"/>
    </source>
</evidence>
<dbReference type="InterPro" id="IPR017972">
    <property type="entry name" value="Cyt_P450_CS"/>
</dbReference>
<comment type="subcellular location">
    <subcellularLocation>
        <location evidence="2">Membrane</location>
    </subcellularLocation>
</comment>
<dbReference type="Gene3D" id="1.10.630.10">
    <property type="entry name" value="Cytochrome P450"/>
    <property type="match status" value="1"/>
</dbReference>
<accession>A0A4Y9YZA0</accession>
<keyword evidence="12" id="KW-0812">Transmembrane</keyword>
<protein>
    <recommendedName>
        <fullName evidence="15">Cytochrome P450</fullName>
    </recommendedName>
</protein>
<reference evidence="13 14" key="1">
    <citation type="submission" date="2019-01" db="EMBL/GenBank/DDBJ databases">
        <title>Genome sequencing of the rare red list fungi Fomitopsis rosea.</title>
        <authorList>
            <person name="Buettner E."/>
            <person name="Kellner H."/>
        </authorList>
    </citation>
    <scope>NUCLEOTIDE SEQUENCE [LARGE SCALE GENOMIC DNA]</scope>
    <source>
        <strain evidence="13 14">DSM 105464</strain>
    </source>
</reference>
<evidence type="ECO:0000256" key="12">
    <source>
        <dbReference type="SAM" id="Phobius"/>
    </source>
</evidence>
<evidence type="ECO:0000256" key="3">
    <source>
        <dbReference type="ARBA" id="ARBA00010617"/>
    </source>
</evidence>
<dbReference type="AlphaFoldDB" id="A0A4Y9YZA0"/>
<keyword evidence="9 12" id="KW-0472">Membrane</keyword>
<dbReference type="PRINTS" id="PR00385">
    <property type="entry name" value="P450"/>
</dbReference>
<dbReference type="GO" id="GO:0005506">
    <property type="term" value="F:iron ion binding"/>
    <property type="evidence" value="ECO:0007669"/>
    <property type="project" value="InterPro"/>
</dbReference>
<name>A0A4Y9YZA0_9APHY</name>
<dbReference type="PANTHER" id="PTHR24304:SF2">
    <property type="entry name" value="24-HYDROXYCHOLESTEROL 7-ALPHA-HYDROXYLASE"/>
    <property type="match status" value="1"/>
</dbReference>
<dbReference type="InterPro" id="IPR050529">
    <property type="entry name" value="CYP450_sterol_14alpha_dmase"/>
</dbReference>
<organism evidence="13 14">
    <name type="scientific">Rhodofomes roseus</name>
    <dbReference type="NCBI Taxonomy" id="34475"/>
    <lineage>
        <taxon>Eukaryota</taxon>
        <taxon>Fungi</taxon>
        <taxon>Dikarya</taxon>
        <taxon>Basidiomycota</taxon>
        <taxon>Agaricomycotina</taxon>
        <taxon>Agaricomycetes</taxon>
        <taxon>Polyporales</taxon>
        <taxon>Rhodofomes</taxon>
    </lineage>
</organism>
<dbReference type="STRING" id="34475.A0A4Y9YZA0"/>
<comment type="similarity">
    <text evidence="3 11">Belongs to the cytochrome P450 family.</text>
</comment>
<dbReference type="GO" id="GO:0004497">
    <property type="term" value="F:monooxygenase activity"/>
    <property type="evidence" value="ECO:0007669"/>
    <property type="project" value="UniProtKB-KW"/>
</dbReference>
<proteinExistence type="inferred from homology"/>
<evidence type="ECO:0000256" key="5">
    <source>
        <dbReference type="ARBA" id="ARBA00022723"/>
    </source>
</evidence>
<evidence type="ECO:0000313" key="14">
    <source>
        <dbReference type="Proteomes" id="UP000298390"/>
    </source>
</evidence>
<dbReference type="SUPFAM" id="SSF48264">
    <property type="entry name" value="Cytochrome P450"/>
    <property type="match status" value="1"/>
</dbReference>
<evidence type="ECO:0000256" key="10">
    <source>
        <dbReference type="PIRSR" id="PIRSR602403-1"/>
    </source>
</evidence>
<keyword evidence="4 10" id="KW-0349">Heme</keyword>
<evidence type="ECO:0000256" key="7">
    <source>
        <dbReference type="ARBA" id="ARBA00023004"/>
    </source>
</evidence>
<dbReference type="EMBL" id="SEKV01000047">
    <property type="protein sequence ID" value="TFY67694.1"/>
    <property type="molecule type" value="Genomic_DNA"/>
</dbReference>
<evidence type="ECO:0000256" key="8">
    <source>
        <dbReference type="ARBA" id="ARBA00023033"/>
    </source>
</evidence>
<evidence type="ECO:0008006" key="15">
    <source>
        <dbReference type="Google" id="ProtNLM"/>
    </source>
</evidence>
<comment type="caution">
    <text evidence="13">The sequence shown here is derived from an EMBL/GenBank/DDBJ whole genome shotgun (WGS) entry which is preliminary data.</text>
</comment>
<keyword evidence="8 11" id="KW-0503">Monooxygenase</keyword>
<evidence type="ECO:0000256" key="4">
    <source>
        <dbReference type="ARBA" id="ARBA00022617"/>
    </source>
</evidence>
<dbReference type="FunFam" id="1.10.630.10:FF:000033">
    <property type="entry name" value="14-alpha sterol demethylase"/>
    <property type="match status" value="1"/>
</dbReference>
<evidence type="ECO:0000256" key="9">
    <source>
        <dbReference type="ARBA" id="ARBA00023136"/>
    </source>
</evidence>
<dbReference type="InterPro" id="IPR002403">
    <property type="entry name" value="Cyt_P450_E_grp-IV"/>
</dbReference>
<dbReference type="Proteomes" id="UP000298390">
    <property type="component" value="Unassembled WGS sequence"/>
</dbReference>
<dbReference type="PROSITE" id="PS00086">
    <property type="entry name" value="CYTOCHROME_P450"/>
    <property type="match status" value="1"/>
</dbReference>
<feature type="binding site" description="axial binding residue" evidence="10">
    <location>
        <position position="518"/>
    </location>
    <ligand>
        <name>heme</name>
        <dbReference type="ChEBI" id="CHEBI:30413"/>
    </ligand>
    <ligandPart>
        <name>Fe</name>
        <dbReference type="ChEBI" id="CHEBI:18248"/>
    </ligandPart>
</feature>
<dbReference type="InterPro" id="IPR001128">
    <property type="entry name" value="Cyt_P450"/>
</dbReference>
<keyword evidence="6 11" id="KW-0560">Oxidoreductase</keyword>
<dbReference type="GO" id="GO:0020037">
    <property type="term" value="F:heme binding"/>
    <property type="evidence" value="ECO:0007669"/>
    <property type="project" value="InterPro"/>
</dbReference>
<evidence type="ECO:0000256" key="2">
    <source>
        <dbReference type="ARBA" id="ARBA00004370"/>
    </source>
</evidence>